<protein>
    <recommendedName>
        <fullName evidence="6">PPE family protein</fullName>
    </recommendedName>
</protein>
<organism evidence="4 5">
    <name type="scientific">Mycolicibacter sinensis (strain JDM601)</name>
    <name type="common">Mycobacterium sinense</name>
    <dbReference type="NCBI Taxonomy" id="875328"/>
    <lineage>
        <taxon>Bacteria</taxon>
        <taxon>Bacillati</taxon>
        <taxon>Actinomycetota</taxon>
        <taxon>Actinomycetes</taxon>
        <taxon>Mycobacteriales</taxon>
        <taxon>Mycobacteriaceae</taxon>
        <taxon>Mycolicibacter</taxon>
    </lineage>
</organism>
<dbReference type="InterPro" id="IPR022171">
    <property type="entry name" value="PPE_C"/>
</dbReference>
<dbReference type="Pfam" id="PF12484">
    <property type="entry name" value="PPE-SVP"/>
    <property type="match status" value="1"/>
</dbReference>
<dbReference type="InterPro" id="IPR000030">
    <property type="entry name" value="PPE_dom"/>
</dbReference>
<dbReference type="FunFam" id="1.20.1260.20:FF:000001">
    <property type="entry name" value="PPE family protein PPE41"/>
    <property type="match status" value="1"/>
</dbReference>
<sequence>MYFSLLPPETNSGNLYTGPGSGSLLSAAAAWDRLADEMHSAAADYNTVVMGLTAESWAGPSAESMAAAAGPYAAWMSATAALAAEAGAQAQAAAAAYEAAYEAVVPPEAVAANRTQLTSLLATNVVGQNTAAIAAAEAQYLEMWAQDAEVMHGYAVASAAATKINAFTQPPQTTNANAPAAASTAAVSSASNPILQAGADMATRYTAFFNNMLNTLTGSPEAGSTFAAMYSALKVPLSFTTQFNDASMLTNFPIQNFLKFAPALGRTLVEIPGTRMGAGLALPSSGGPVSSVSAGMGEANLVGPLSVPPAWAGQSPAIRLAASALPTAGTPAAIPGSLLSQMALGGMTGGAVGSAAPRVAAAGRTSVITGRSAKTPAKLDQVLAKLRHQPDSVQHWNTDQAGLEDLLDELSRKPGIHAVHLKGRKTKAPKTSGA</sequence>
<evidence type="ECO:0000256" key="1">
    <source>
        <dbReference type="ARBA" id="ARBA00010652"/>
    </source>
</evidence>
<evidence type="ECO:0000259" key="2">
    <source>
        <dbReference type="Pfam" id="PF00823"/>
    </source>
</evidence>
<name>A0A1A2EGQ7_MYCSD</name>
<feature type="domain" description="PPE" evidence="2">
    <location>
        <begin position="3"/>
        <end position="164"/>
    </location>
</feature>
<evidence type="ECO:0000313" key="4">
    <source>
        <dbReference type="EMBL" id="OBG07728.1"/>
    </source>
</evidence>
<evidence type="ECO:0000259" key="3">
    <source>
        <dbReference type="Pfam" id="PF12484"/>
    </source>
</evidence>
<dbReference type="EMBL" id="LZIN01000036">
    <property type="protein sequence ID" value="OBG07728.1"/>
    <property type="molecule type" value="Genomic_DNA"/>
</dbReference>
<feature type="domain" description="PPE family C-terminal" evidence="3">
    <location>
        <begin position="293"/>
        <end position="360"/>
    </location>
</feature>
<comment type="similarity">
    <text evidence="1">Belongs to the mycobacterial PPE family.</text>
</comment>
<dbReference type="SUPFAM" id="SSF140459">
    <property type="entry name" value="PE/PPE dimer-like"/>
    <property type="match status" value="1"/>
</dbReference>
<dbReference type="RefSeq" id="WP_064854491.1">
    <property type="nucleotide sequence ID" value="NZ_LZIM01000050.1"/>
</dbReference>
<dbReference type="Gene3D" id="1.20.1260.20">
    <property type="entry name" value="PPE superfamily"/>
    <property type="match status" value="1"/>
</dbReference>
<evidence type="ECO:0000313" key="5">
    <source>
        <dbReference type="Proteomes" id="UP000093985"/>
    </source>
</evidence>
<accession>A0A1A2EGQ7</accession>
<dbReference type="AlphaFoldDB" id="A0A1A2EGQ7"/>
<dbReference type="Proteomes" id="UP000093985">
    <property type="component" value="Unassembled WGS sequence"/>
</dbReference>
<reference evidence="5" key="1">
    <citation type="submission" date="2016-06" db="EMBL/GenBank/DDBJ databases">
        <authorList>
            <person name="Sutton G."/>
            <person name="Brinkac L."/>
            <person name="Sanka R."/>
            <person name="Adams M."/>
            <person name="Lau E."/>
            <person name="Mehaffy C."/>
            <person name="Tameris M."/>
            <person name="Hatherill M."/>
            <person name="Hanekom W."/>
            <person name="Mahomed H."/>
            <person name="Mcshane H."/>
        </authorList>
    </citation>
    <scope>NUCLEOTIDE SEQUENCE [LARGE SCALE GENOMIC DNA]</scope>
    <source>
        <strain evidence="5">852014-51077_SCH5608930-a</strain>
    </source>
</reference>
<dbReference type="OrthoDB" id="4706105at2"/>
<dbReference type="Pfam" id="PF00823">
    <property type="entry name" value="PPE"/>
    <property type="match status" value="1"/>
</dbReference>
<dbReference type="GO" id="GO:0052572">
    <property type="term" value="P:response to host immune response"/>
    <property type="evidence" value="ECO:0007669"/>
    <property type="project" value="TreeGrafter"/>
</dbReference>
<proteinExistence type="inferred from homology"/>
<dbReference type="PANTHER" id="PTHR46766:SF1">
    <property type="entry name" value="GLUTAMINE-RICH PROTEIN 2"/>
    <property type="match status" value="1"/>
</dbReference>
<dbReference type="InterPro" id="IPR038332">
    <property type="entry name" value="PPE_sf"/>
</dbReference>
<evidence type="ECO:0008006" key="6">
    <source>
        <dbReference type="Google" id="ProtNLM"/>
    </source>
</evidence>
<comment type="caution">
    <text evidence="4">The sequence shown here is derived from an EMBL/GenBank/DDBJ whole genome shotgun (WGS) entry which is preliminary data.</text>
</comment>
<gene>
    <name evidence="4" type="ORF">A5771_05430</name>
</gene>
<dbReference type="PANTHER" id="PTHR46766">
    <property type="entry name" value="GLUTAMINE-RICH PROTEIN 2"/>
    <property type="match status" value="1"/>
</dbReference>